<comment type="function">
    <text evidence="10">Guanyl-nucleotide exchange factor that regulates small GTPases of the Rab family. Converts GDP-bound inactive form of RAB27A and RAB27B to the GTP-bound active forms. Converts GDP-bound inactive form of RAB3A, RAB3C and RAB3D to the GTP-bound active forms, GTPases involved in synaptic vesicle exocytosis and vesicle secretion. Plays a role in synaptic vesicle formation and in vesicle trafficking at the neuromuscular junction. Involved in up-regulating a post-docking step of synaptic exocytosis in central synapses. Probably by binding to the motor proteins KIF1B and KIF1A, mediates motor-dependent transport of GTP-RAB3A-positive vesicles to the presynaptic nerve terminals. Plays a role in TNFA-mediated activation of the MAPK pathway, including ERK1/2. May link TNFRSF1A with MAP kinase activation. May be involved in the regulation of TNFA-induced apoptosis.</text>
</comment>
<dbReference type="GO" id="GO:0005085">
    <property type="term" value="F:guanyl-nucleotide exchange factor activity"/>
    <property type="evidence" value="ECO:0007669"/>
    <property type="project" value="UniProtKB-KW"/>
</dbReference>
<feature type="compositionally biased region" description="Acidic residues" evidence="14">
    <location>
        <begin position="640"/>
        <end position="655"/>
    </location>
</feature>
<feature type="compositionally biased region" description="Polar residues" evidence="14">
    <location>
        <begin position="714"/>
        <end position="725"/>
    </location>
</feature>
<dbReference type="PANTHER" id="PTHR13008">
    <property type="entry name" value="MAP-KINASE ACTIVATING DEATH DOMAIN PROTEIN MADD /DENN/AEX-3 C.ELEGANS"/>
    <property type="match status" value="1"/>
</dbReference>
<evidence type="ECO:0000256" key="9">
    <source>
        <dbReference type="ARBA" id="ARBA00023136"/>
    </source>
</evidence>
<keyword evidence="6" id="KW-0963">Cytoplasm</keyword>
<dbReference type="Pfam" id="PF23629">
    <property type="entry name" value="Death_MADD"/>
    <property type="match status" value="1"/>
</dbReference>
<name>A0A0K8RT76_CROHD</name>
<dbReference type="SMART" id="SM00799">
    <property type="entry name" value="DENN"/>
    <property type="match status" value="1"/>
</dbReference>
<feature type="compositionally biased region" description="Polar residues" evidence="14">
    <location>
        <begin position="1117"/>
        <end position="1131"/>
    </location>
</feature>
<dbReference type="InterPro" id="IPR056574">
    <property type="entry name" value="Death_MADD"/>
</dbReference>
<evidence type="ECO:0000256" key="10">
    <source>
        <dbReference type="ARBA" id="ARBA00060181"/>
    </source>
</evidence>
<dbReference type="InterPro" id="IPR001194">
    <property type="entry name" value="cDENN_dom"/>
</dbReference>
<feature type="region of interest" description="Disordered" evidence="14">
    <location>
        <begin position="911"/>
        <end position="955"/>
    </location>
</feature>
<evidence type="ECO:0000256" key="3">
    <source>
        <dbReference type="ARBA" id="ARBA00005978"/>
    </source>
</evidence>
<evidence type="ECO:0000256" key="13">
    <source>
        <dbReference type="ARBA" id="ARBA00081633"/>
    </source>
</evidence>
<dbReference type="Gene3D" id="3.40.50.11500">
    <property type="match status" value="1"/>
</dbReference>
<feature type="compositionally biased region" description="Low complexity" evidence="14">
    <location>
        <begin position="726"/>
        <end position="738"/>
    </location>
</feature>
<dbReference type="PROSITE" id="PS50211">
    <property type="entry name" value="DENN"/>
    <property type="match status" value="1"/>
</dbReference>
<dbReference type="Pfam" id="PF25328">
    <property type="entry name" value="PH_MADD"/>
    <property type="match status" value="1"/>
</dbReference>
<keyword evidence="16" id="KW-0418">Kinase</keyword>
<dbReference type="InterPro" id="IPR039980">
    <property type="entry name" value="MADD"/>
</dbReference>
<feature type="region of interest" description="Disordered" evidence="14">
    <location>
        <begin position="632"/>
        <end position="660"/>
    </location>
</feature>
<evidence type="ECO:0000259" key="15">
    <source>
        <dbReference type="PROSITE" id="PS50211"/>
    </source>
</evidence>
<evidence type="ECO:0000256" key="1">
    <source>
        <dbReference type="ARBA" id="ARBA00004236"/>
    </source>
</evidence>
<dbReference type="GO" id="GO:0042981">
    <property type="term" value="P:regulation of apoptotic process"/>
    <property type="evidence" value="ECO:0007669"/>
    <property type="project" value="TreeGrafter"/>
</dbReference>
<comment type="subcellular location">
    <subcellularLocation>
        <location evidence="1">Cell membrane</location>
    </subcellularLocation>
    <subcellularLocation>
        <location evidence="2">Cytoplasm</location>
    </subcellularLocation>
</comment>
<dbReference type="InterPro" id="IPR057469">
    <property type="entry name" value="PH_MADD"/>
</dbReference>
<dbReference type="GO" id="GO:0005829">
    <property type="term" value="C:cytosol"/>
    <property type="evidence" value="ECO:0007669"/>
    <property type="project" value="TreeGrafter"/>
</dbReference>
<feature type="region of interest" description="Disordered" evidence="14">
    <location>
        <begin position="709"/>
        <end position="758"/>
    </location>
</feature>
<evidence type="ECO:0000256" key="12">
    <source>
        <dbReference type="ARBA" id="ARBA00079552"/>
    </source>
</evidence>
<dbReference type="GO" id="GO:0032483">
    <property type="term" value="P:regulation of Rab protein signal transduction"/>
    <property type="evidence" value="ECO:0007669"/>
    <property type="project" value="TreeGrafter"/>
</dbReference>
<reference evidence="16" key="1">
    <citation type="journal article" date="2015" name="Toxicon">
        <title>The transcriptomic and proteomic basis for the evolution of a novel venom phenotype within the Timber Rattlesnake (Crotalus horridus).</title>
        <authorList>
            <person name="Rokyta D.R."/>
            <person name="Wray K.P."/>
            <person name="McGivern J.J."/>
            <person name="Margres M.J."/>
        </authorList>
    </citation>
    <scope>NUCLEOTIDE SEQUENCE</scope>
    <source>
        <tissue evidence="16">Venom gland</tissue>
    </source>
</reference>
<dbReference type="FunFam" id="3.40.50.11500:FF:000002">
    <property type="entry name" value="MAP kinase-activating death domain protein-like Protein"/>
    <property type="match status" value="1"/>
</dbReference>
<evidence type="ECO:0000256" key="11">
    <source>
        <dbReference type="ARBA" id="ARBA00064743"/>
    </source>
</evidence>
<organism evidence="16">
    <name type="scientific">Crotalus horridus</name>
    <name type="common">Timber rattlesnake</name>
    <dbReference type="NCBI Taxonomy" id="35024"/>
    <lineage>
        <taxon>Eukaryota</taxon>
        <taxon>Metazoa</taxon>
        <taxon>Chordata</taxon>
        <taxon>Craniata</taxon>
        <taxon>Vertebrata</taxon>
        <taxon>Euteleostomi</taxon>
        <taxon>Lepidosauria</taxon>
        <taxon>Squamata</taxon>
        <taxon>Bifurcata</taxon>
        <taxon>Unidentata</taxon>
        <taxon>Episquamata</taxon>
        <taxon>Toxicofera</taxon>
        <taxon>Serpentes</taxon>
        <taxon>Colubroidea</taxon>
        <taxon>Viperidae</taxon>
        <taxon>Crotalinae</taxon>
        <taxon>Crotalus</taxon>
    </lineage>
</organism>
<dbReference type="InterPro" id="IPR005113">
    <property type="entry name" value="uDENN_dom"/>
</dbReference>
<feature type="compositionally biased region" description="Polar residues" evidence="14">
    <location>
        <begin position="944"/>
        <end position="955"/>
    </location>
</feature>
<feature type="compositionally biased region" description="Acidic residues" evidence="14">
    <location>
        <begin position="816"/>
        <end position="825"/>
    </location>
</feature>
<dbReference type="InterPro" id="IPR005112">
    <property type="entry name" value="dDENN_dom"/>
</dbReference>
<dbReference type="EMBL" id="GBKC01002017">
    <property type="protein sequence ID" value="JAG44053.1"/>
    <property type="molecule type" value="Transcribed_RNA"/>
</dbReference>
<proteinExistence type="inferred from homology"/>
<evidence type="ECO:0000256" key="5">
    <source>
        <dbReference type="ARBA" id="ARBA00022475"/>
    </source>
</evidence>
<dbReference type="GO" id="GO:0005886">
    <property type="term" value="C:plasma membrane"/>
    <property type="evidence" value="ECO:0007669"/>
    <property type="project" value="UniProtKB-SubCell"/>
</dbReference>
<accession>A0A0K8RT76</accession>
<keyword evidence="7" id="KW-0344">Guanine-nucleotide releasing factor</keyword>
<keyword evidence="9" id="KW-0472">Membrane</keyword>
<sequence length="1551" mass="173637">MVQKKKSCPRLLDYLVIIGARQPSSDSVAQTPELLRRYPLEDHTDFPLPPDVVFFCQPEGCLSVRQKRMSLRDDTSFVFMLTDKDTGIIRYGICVNFYRSFQKRISKEKGEGSGGHRVRDGQKAPKSGDASTVQEERANESLESSVSLKPQSTESVPDTNRSPRSKPSAKGTHRSRNSTLTSLCILSHYPFFSTFRECLYTLKKLVDCCSERLLGKKLAIPRGVQRDTMWRIFTGSLLVEEKSSALLHDLRETEAWIYRLLRSPVPVAGQKRVDVEVLPHELQPALTFALPDPSRFSLVDFPLHLPLELLGVDTCLQVLSCILLEHKVVLQSRDYNALSMSVMAFVSMIYPLEYMFPVIPLLPTCMASAEQLLLAPTPYIIGVPASFFLYKLDFKMPDDVWLVDLDTNKVIVPTNAELLPALPEPEVLELKKHLKQTLISMSAIIRQQLLTPEKKALASMSLNTQPILNLEKFHESQEIPLLLGRPQNDPQSTPSTEFNPLIYGNDVDSVDVATRVAMVRFFNSPNVLQGFQMHTRTLRLFPRPVVAFQVNSFLASRPKQTPFAEKLSKTQAVEYFGEWSLNPTNYAFQRIHNNMFDPALIGDKPKWYAHQLQPIHYRVYDSNSQLAEAMNVPADRETDSDPTDDSGSDSVDYDDSSSSYSSLGDFVSEMMKCDINGDTPNVDPLTHAALGDASEVEFDDFQEYSADMDEQAPDSENSQDNNQPRSSSSTTASSSPSTVIHGVNHESADSTEVEEKMVAGFSNHLSSLPLQPNFPKVTVDHRESENPSFSLSSAEGMVKKREYDNPYFEPQYGFPAEEEEDEQEESYTPKFNQNLNGNRPPKLLRPNSLKLGNDSDAESDSHASSPNSTVSNNSSEGFGGIMSFASSLYKNHSTSFSLSNLALPTKAVRDKTTPFPSLKGNRRALVDQKSSVIKHSPTVKRESPSPQGRTSNSSENQQFLKEVVHNVLDGQGIGWLNMKKVRRLLESEQLRMFVLSKLNRTIQSEEDARQDLVQDVEINRKVYKGMLDLLKCTVSSLEQSYANAGLGGMASVFGLLEIVHTHYYNKGSEGTKHFFDLGETDEKKSQISANSGLSLTSSSQKSDLDSVASVGPAVMIRSTSQDSEVSNSSGETLGADSDLSSNAGDGLGGEISGNLTGSRGTVSDSEIETNSATSAIFGKSQSMKKAIKDNKCSSPGRVPEDASQRVYLFEGLLGKERSTLWDQMQFWEDAFLDAVMLEREGMGMDQGPQEMIDRYFSLGEHDRKRLEDDEDRLLATLLHNMIAYMIMMKVQKNDIRKKVRRLMGKSHIGLVHSQEINETLDKIANTSGRELPIRPSGSRHIKKQTFVVHAGTDTTGDIFFMEVCDDCIVLRSNIGTVYERWWYEKLINMTYCPKTKVLCLWRRNGQETQLNKFYTKKCRELYYCVKDSMERAAARQQSIKPGPELGGEFPVQDMKTGEGGLLQVTLEGINLKFMHSQVFIELNHIKKCNTVRGVFVLEEFVPETKEVVSHKYKTPMAHEICYSVLCLFSYVAAVRGKEVEGKSKPPRPVSS</sequence>
<dbReference type="InterPro" id="IPR043153">
    <property type="entry name" value="DENN_C"/>
</dbReference>
<dbReference type="Gene3D" id="3.30.450.200">
    <property type="match status" value="1"/>
</dbReference>
<dbReference type="GO" id="GO:0016301">
    <property type="term" value="F:kinase activity"/>
    <property type="evidence" value="ECO:0007669"/>
    <property type="project" value="UniProtKB-KW"/>
</dbReference>
<dbReference type="GO" id="GO:0006915">
    <property type="term" value="P:apoptotic process"/>
    <property type="evidence" value="ECO:0007669"/>
    <property type="project" value="UniProtKB-KW"/>
</dbReference>
<dbReference type="InterPro" id="IPR037516">
    <property type="entry name" value="Tripartite_DENN"/>
</dbReference>
<comment type="similarity">
    <text evidence="3">Belongs to the MADD family.</text>
</comment>
<evidence type="ECO:0000256" key="2">
    <source>
        <dbReference type="ARBA" id="ARBA00004496"/>
    </source>
</evidence>
<feature type="compositionally biased region" description="Polar residues" evidence="14">
    <location>
        <begin position="1153"/>
        <end position="1167"/>
    </location>
</feature>
<dbReference type="Pfam" id="PF02141">
    <property type="entry name" value="DENN"/>
    <property type="match status" value="1"/>
</dbReference>
<evidence type="ECO:0000256" key="7">
    <source>
        <dbReference type="ARBA" id="ARBA00022658"/>
    </source>
</evidence>
<evidence type="ECO:0000313" key="16">
    <source>
        <dbReference type="EMBL" id="JAG44053.1"/>
    </source>
</evidence>
<feature type="region of interest" description="Disordered" evidence="14">
    <location>
        <begin position="108"/>
        <end position="175"/>
    </location>
</feature>
<evidence type="ECO:0000256" key="14">
    <source>
        <dbReference type="SAM" id="MobiDB-lite"/>
    </source>
</evidence>
<comment type="subunit">
    <text evidence="11">Interacts (via death domain) with TNFRSF1A (via death domain). Interacts with PIDD1. Interacts with YWHAZ. Interacts (via death domain) with KIF1B; links the motor KIF1B to Rab3-carrying vesicles in anterograde synaptic vesicle transport. Interacts with KIF1A. Interacts (via uDENN domain) with RAB3A, RAB3B, RAB3C and RAB3D; the GTP-bound form of the Rab proteins is preferred for interaction.</text>
</comment>
<evidence type="ECO:0000256" key="4">
    <source>
        <dbReference type="ARBA" id="ARBA00017868"/>
    </source>
</evidence>
<dbReference type="SMART" id="SM00800">
    <property type="entry name" value="uDENN"/>
    <property type="match status" value="1"/>
</dbReference>
<dbReference type="PANTHER" id="PTHR13008:SF7">
    <property type="entry name" value="MAP KINASE-ACTIVATING DEATH DOMAIN PROTEIN"/>
    <property type="match status" value="1"/>
</dbReference>
<feature type="compositionally biased region" description="Basic and acidic residues" evidence="14">
    <location>
        <begin position="743"/>
        <end position="757"/>
    </location>
</feature>
<evidence type="ECO:0000256" key="8">
    <source>
        <dbReference type="ARBA" id="ARBA00022703"/>
    </source>
</evidence>
<feature type="domain" description="UDENN" evidence="15">
    <location>
        <begin position="14"/>
        <end position="590"/>
    </location>
</feature>
<feature type="compositionally biased region" description="Low complexity" evidence="14">
    <location>
        <begin position="862"/>
        <end position="875"/>
    </location>
</feature>
<protein>
    <recommendedName>
        <fullName evidence="4">MAP kinase-activating death domain protein</fullName>
    </recommendedName>
    <alternativeName>
        <fullName evidence="12">Rab3 GDP/GTP exchange factor</fullName>
    </alternativeName>
    <alternativeName>
        <fullName evidence="13">Rab3 GDP/GTP exchange protein</fullName>
    </alternativeName>
</protein>
<feature type="compositionally biased region" description="Polar residues" evidence="14">
    <location>
        <begin position="141"/>
        <end position="162"/>
    </location>
</feature>
<keyword evidence="16" id="KW-0808">Transferase</keyword>
<keyword evidence="5" id="KW-1003">Cell membrane</keyword>
<dbReference type="Pfam" id="PF03456">
    <property type="entry name" value="uDENN"/>
    <property type="match status" value="1"/>
</dbReference>
<feature type="region of interest" description="Disordered" evidence="14">
    <location>
        <begin position="808"/>
        <end position="875"/>
    </location>
</feature>
<feature type="region of interest" description="Disordered" evidence="14">
    <location>
        <begin position="1117"/>
        <end position="1167"/>
    </location>
</feature>
<keyword evidence="8" id="KW-0053">Apoptosis</keyword>
<dbReference type="SMART" id="SM00801">
    <property type="entry name" value="dDENN"/>
    <property type="match status" value="1"/>
</dbReference>
<evidence type="ECO:0000256" key="6">
    <source>
        <dbReference type="ARBA" id="ARBA00022490"/>
    </source>
</evidence>